<keyword evidence="1" id="KW-0472">Membrane</keyword>
<name>A0ABN2NVL1_9ACTN</name>
<evidence type="ECO:0000313" key="2">
    <source>
        <dbReference type="EMBL" id="GAA1903704.1"/>
    </source>
</evidence>
<evidence type="ECO:0000313" key="3">
    <source>
        <dbReference type="Proteomes" id="UP001501303"/>
    </source>
</evidence>
<keyword evidence="1" id="KW-0812">Transmembrane</keyword>
<proteinExistence type="predicted"/>
<dbReference type="EMBL" id="BAAAMJ010000010">
    <property type="protein sequence ID" value="GAA1903704.1"/>
    <property type="molecule type" value="Genomic_DNA"/>
</dbReference>
<protein>
    <submittedName>
        <fullName evidence="2">Uncharacterized protein</fullName>
    </submittedName>
</protein>
<reference evidence="2 3" key="1">
    <citation type="journal article" date="2019" name="Int. J. Syst. Evol. Microbiol.">
        <title>The Global Catalogue of Microorganisms (GCM) 10K type strain sequencing project: providing services to taxonomists for standard genome sequencing and annotation.</title>
        <authorList>
            <consortium name="The Broad Institute Genomics Platform"/>
            <consortium name="The Broad Institute Genome Sequencing Center for Infectious Disease"/>
            <person name="Wu L."/>
            <person name="Ma J."/>
        </authorList>
    </citation>
    <scope>NUCLEOTIDE SEQUENCE [LARGE SCALE GENOMIC DNA]</scope>
    <source>
        <strain evidence="2 3">JCM 13581</strain>
    </source>
</reference>
<keyword evidence="3" id="KW-1185">Reference proteome</keyword>
<evidence type="ECO:0000256" key="1">
    <source>
        <dbReference type="SAM" id="Phobius"/>
    </source>
</evidence>
<feature type="transmembrane region" description="Helical" evidence="1">
    <location>
        <begin position="12"/>
        <end position="34"/>
    </location>
</feature>
<comment type="caution">
    <text evidence="2">The sequence shown here is derived from an EMBL/GenBank/DDBJ whole genome shotgun (WGS) entry which is preliminary data.</text>
</comment>
<gene>
    <name evidence="2" type="ORF">GCM10009716_12090</name>
</gene>
<keyword evidence="1" id="KW-1133">Transmembrane helix</keyword>
<dbReference type="RefSeq" id="WP_344259461.1">
    <property type="nucleotide sequence ID" value="NZ_BAAAMJ010000010.1"/>
</dbReference>
<accession>A0ABN2NVL1</accession>
<sequence>MARITKLGLDWVSFTVAAGVVTTQSVALVNVYAINPVMRHYFNSPRRFLGAPGAWLPGQLGSFFKNNRAIQRMLSVPGTSGFRGRAFGSLWDSARRLLPNSRLFAGATPNTWINRFVGNDRFAHRLGYNPRVGTESVRGVRAGQTRLDWVARNVYSKAQGMGAGRWSAARTAVSGAAKAGGFLRFAGIGGGVAATGFSVANVVAQGNPVDAFKDDPLGYAADIAEVGFNASLTAAMVAPNPVTIGLAVGTGIVYGGLKIAENWDSVKETTGKAVDGIKNVAGGVADGAKKLAGKLNPFG</sequence>
<organism evidence="2 3">
    <name type="scientific">Streptomyces sodiiphilus</name>
    <dbReference type="NCBI Taxonomy" id="226217"/>
    <lineage>
        <taxon>Bacteria</taxon>
        <taxon>Bacillati</taxon>
        <taxon>Actinomycetota</taxon>
        <taxon>Actinomycetes</taxon>
        <taxon>Kitasatosporales</taxon>
        <taxon>Streptomycetaceae</taxon>
        <taxon>Streptomyces</taxon>
    </lineage>
</organism>
<dbReference type="Proteomes" id="UP001501303">
    <property type="component" value="Unassembled WGS sequence"/>
</dbReference>